<dbReference type="EMBL" id="WLZX01000009">
    <property type="protein sequence ID" value="MTD28696.1"/>
    <property type="molecule type" value="Genomic_DNA"/>
</dbReference>
<proteinExistence type="predicted"/>
<sequence>MKDSIIARNQFCDIRYVGFRKWDEIDALFWKLGKNNPDRKNGEYYLNAYKDAYVQYNQDKIIRCAYQAGIMPELLGGVAWIESGGMPEEYKFQIFEVKRILGLKAFPEDKTSFGSVAMQIQVAARTLGLDPYTLTTRDQLELASCLMEDDFNLWIVAQHLRDMILYDYPNTATLHLTDEQYMMAGIRYNRGIERALSDFISFIHRKPSRGSVEFDYISYGARLLQIGPHIRKLLGLDTWHEDT</sequence>
<gene>
    <name evidence="1" type="ORF">GK011_17305</name>
</gene>
<accession>A0ABW9RH57</accession>
<evidence type="ECO:0000313" key="2">
    <source>
        <dbReference type="Proteomes" id="UP000480164"/>
    </source>
</evidence>
<comment type="caution">
    <text evidence="1">The sequence shown here is derived from an EMBL/GenBank/DDBJ whole genome shotgun (WGS) entry which is preliminary data.</text>
</comment>
<evidence type="ECO:0000313" key="1">
    <source>
        <dbReference type="EMBL" id="MTD28696.1"/>
    </source>
</evidence>
<reference evidence="1 2" key="1">
    <citation type="submission" date="2019-11" db="EMBL/GenBank/DDBJ databases">
        <title>Erwinia sp. nov., isolated from feces of birds in Tibet plateau of China.</title>
        <authorList>
            <person name="Ge Y."/>
        </authorList>
    </citation>
    <scope>NUCLEOTIDE SEQUENCE [LARGE SCALE GENOMIC DNA]</scope>
    <source>
        <strain evidence="1 2">J316</strain>
    </source>
</reference>
<organism evidence="1 2">
    <name type="scientific">Erwinia sorbitola</name>
    <dbReference type="NCBI Taxonomy" id="2681984"/>
    <lineage>
        <taxon>Bacteria</taxon>
        <taxon>Pseudomonadati</taxon>
        <taxon>Pseudomonadota</taxon>
        <taxon>Gammaproteobacteria</taxon>
        <taxon>Enterobacterales</taxon>
        <taxon>Erwiniaceae</taxon>
        <taxon>Erwinia</taxon>
    </lineage>
</organism>
<dbReference type="Proteomes" id="UP000480164">
    <property type="component" value="Unassembled WGS sequence"/>
</dbReference>
<dbReference type="RefSeq" id="WP_154753945.1">
    <property type="nucleotide sequence ID" value="NZ_WLZX01000009.1"/>
</dbReference>
<protein>
    <submittedName>
        <fullName evidence="1">Uncharacterized protein</fullName>
    </submittedName>
</protein>
<name>A0ABW9RH57_9GAMM</name>
<keyword evidence="2" id="KW-1185">Reference proteome</keyword>